<keyword evidence="7 13" id="KW-0594">Phospholipid biosynthesis</keyword>
<dbReference type="RefSeq" id="WP_129209188.1">
    <property type="nucleotide sequence ID" value="NZ_BMGU01000005.1"/>
</dbReference>
<feature type="binding site" evidence="16">
    <location>
        <position position="143"/>
    </location>
    <ligand>
        <name>NAD(+)</name>
        <dbReference type="ChEBI" id="CHEBI:57540"/>
    </ligand>
</feature>
<dbReference type="HAMAP" id="MF_00394">
    <property type="entry name" value="NAD_Glyc3P_dehydrog"/>
    <property type="match status" value="1"/>
</dbReference>
<evidence type="ECO:0000256" key="15">
    <source>
        <dbReference type="PIRSR" id="PIRSR000114-2"/>
    </source>
</evidence>
<dbReference type="FunFam" id="3.40.50.720:FF:000019">
    <property type="entry name" value="Glycerol-3-phosphate dehydrogenase [NAD(P)+]"/>
    <property type="match status" value="1"/>
</dbReference>
<feature type="binding site" evidence="15">
    <location>
        <begin position="258"/>
        <end position="259"/>
    </location>
    <ligand>
        <name>substrate</name>
    </ligand>
</feature>
<keyword evidence="8 13" id="KW-1208">Phospholipid metabolism</keyword>
<dbReference type="UniPathway" id="UPA00940"/>
<feature type="domain" description="Glycerol-3-phosphate dehydrogenase NAD-dependent C-terminal" evidence="19">
    <location>
        <begin position="183"/>
        <end position="324"/>
    </location>
</feature>
<feature type="binding site" evidence="16">
    <location>
        <position position="282"/>
    </location>
    <ligand>
        <name>NAD(+)</name>
        <dbReference type="ChEBI" id="CHEBI:57540"/>
    </ligand>
</feature>
<evidence type="ECO:0000256" key="7">
    <source>
        <dbReference type="ARBA" id="ARBA00023209"/>
    </source>
</evidence>
<evidence type="ECO:0000256" key="9">
    <source>
        <dbReference type="ARBA" id="ARBA00052716"/>
    </source>
</evidence>
<accession>A0A4Q1SBE5</accession>
<evidence type="ECO:0000259" key="18">
    <source>
        <dbReference type="Pfam" id="PF01210"/>
    </source>
</evidence>
<dbReference type="PRINTS" id="PR00077">
    <property type="entry name" value="GPDHDRGNASE"/>
</dbReference>
<keyword evidence="13" id="KW-0963">Cytoplasm</keyword>
<reference evidence="20 21" key="1">
    <citation type="journal article" date="2016" name="Int. J. Syst. Evol. Microbiol.">
        <title>Acidipila dinghuensis sp. nov., an acidobacterium isolated from forest soil.</title>
        <authorList>
            <person name="Jiang Y.W."/>
            <person name="Wang J."/>
            <person name="Chen M.H."/>
            <person name="Lv Y.Y."/>
            <person name="Qiu L.H."/>
        </authorList>
    </citation>
    <scope>NUCLEOTIDE SEQUENCE [LARGE SCALE GENOMIC DNA]</scope>
    <source>
        <strain evidence="20 21">DHOF10</strain>
    </source>
</reference>
<keyword evidence="5 13" id="KW-0520">NAD</keyword>
<dbReference type="SUPFAM" id="SSF48179">
    <property type="entry name" value="6-phosphogluconate dehydrogenase C-terminal domain-like"/>
    <property type="match status" value="1"/>
</dbReference>
<evidence type="ECO:0000256" key="11">
    <source>
        <dbReference type="ARBA" id="ARBA00069372"/>
    </source>
</evidence>
<gene>
    <name evidence="13" type="primary">gpsA</name>
    <name evidence="20" type="ORF">ESZ00_15375</name>
</gene>
<feature type="binding site" evidence="13">
    <location>
        <position position="258"/>
    </location>
    <ligand>
        <name>sn-glycerol 3-phosphate</name>
        <dbReference type="ChEBI" id="CHEBI:57597"/>
    </ligand>
</feature>
<evidence type="ECO:0000256" key="17">
    <source>
        <dbReference type="RuleBase" id="RU000437"/>
    </source>
</evidence>
<dbReference type="GO" id="GO:0141152">
    <property type="term" value="F:glycerol-3-phosphate dehydrogenase (NAD+) activity"/>
    <property type="evidence" value="ECO:0007669"/>
    <property type="project" value="RHEA"/>
</dbReference>
<feature type="binding site" evidence="13">
    <location>
        <position position="283"/>
    </location>
    <ligand>
        <name>NADPH</name>
        <dbReference type="ChEBI" id="CHEBI:57783"/>
    </ligand>
</feature>
<comment type="pathway">
    <text evidence="13">Membrane lipid metabolism; glycerophospholipid metabolism.</text>
</comment>
<feature type="binding site" evidence="13">
    <location>
        <position position="33"/>
    </location>
    <ligand>
        <name>NADPH</name>
        <dbReference type="ChEBI" id="CHEBI:57783"/>
    </ligand>
</feature>
<protein>
    <recommendedName>
        <fullName evidence="11 13">Glycerol-3-phosphate dehydrogenase [NAD(P)+]</fullName>
        <ecNumber evidence="10 13">1.1.1.94</ecNumber>
    </recommendedName>
    <alternativeName>
        <fullName evidence="13">NAD(P)(+)-dependent glycerol-3-phosphate dehydrogenase</fullName>
    </alternativeName>
    <alternativeName>
        <fullName evidence="12 13">NAD(P)H-dependent dihydroxyacetone-phosphate reductase</fullName>
    </alternativeName>
</protein>
<evidence type="ECO:0000256" key="12">
    <source>
        <dbReference type="ARBA" id="ARBA00080511"/>
    </source>
</evidence>
<comment type="catalytic activity">
    <reaction evidence="9">
        <text>sn-glycerol 3-phosphate + NADP(+) = dihydroxyacetone phosphate + NADPH + H(+)</text>
        <dbReference type="Rhea" id="RHEA:11096"/>
        <dbReference type="ChEBI" id="CHEBI:15378"/>
        <dbReference type="ChEBI" id="CHEBI:57597"/>
        <dbReference type="ChEBI" id="CHEBI:57642"/>
        <dbReference type="ChEBI" id="CHEBI:57783"/>
        <dbReference type="ChEBI" id="CHEBI:58349"/>
        <dbReference type="EC" id="1.1.1.94"/>
    </reaction>
    <physiologicalReaction direction="right-to-left" evidence="9">
        <dbReference type="Rhea" id="RHEA:11098"/>
    </physiologicalReaction>
</comment>
<evidence type="ECO:0000313" key="20">
    <source>
        <dbReference type="EMBL" id="RXS94451.1"/>
    </source>
</evidence>
<dbReference type="InterPro" id="IPR011128">
    <property type="entry name" value="G3P_DH_NAD-dep_N"/>
</dbReference>
<dbReference type="GO" id="GO:0006650">
    <property type="term" value="P:glycerophospholipid metabolic process"/>
    <property type="evidence" value="ECO:0007669"/>
    <property type="project" value="UniProtKB-UniRule"/>
</dbReference>
<dbReference type="GO" id="GO:0141153">
    <property type="term" value="F:glycerol-3-phosphate dehydrogenase (NADP+) activity"/>
    <property type="evidence" value="ECO:0007669"/>
    <property type="project" value="RHEA"/>
</dbReference>
<dbReference type="FunFam" id="1.10.1040.10:FF:000001">
    <property type="entry name" value="Glycerol-3-phosphate dehydrogenase [NAD(P)+]"/>
    <property type="match status" value="1"/>
</dbReference>
<sequence length="335" mass="34797">MSRISVMGSGAWGTAIALSLSRRGGHDLTLWTRSEATAASIREKRENAVFLPGFAIPEAMTVTSDPAVALSEAEIIVSVMPSHAVRDSYTRFAGWLKPGQILVSATKGVEDGTYLRVSEIMADVLASRGLTLPIAVLSGPSFAQETAAGMPTAVTIAASDMDVAARLQREFSSNSLRLYTNDDVVGVELGGALKNVIAIASGVVTGLGLGHNSTAALITRGIAEVTRLAEACGGRRETLSGLSGVGDLVLTCTGGLSRNRYVGVELGKGRTLVEILEGMGGKVAEGVKTTAAALGLARSRGVELPIAEQVEAVLEGRRSAPQAIQELMARPGREE</sequence>
<evidence type="ECO:0000256" key="1">
    <source>
        <dbReference type="ARBA" id="ARBA00011009"/>
    </source>
</evidence>
<comment type="similarity">
    <text evidence="1 13 17">Belongs to the NAD-dependent glycerol-3-phosphate dehydrogenase family.</text>
</comment>
<evidence type="ECO:0000313" key="21">
    <source>
        <dbReference type="Proteomes" id="UP000290253"/>
    </source>
</evidence>
<feature type="binding site" evidence="13">
    <location>
        <position position="107"/>
    </location>
    <ligand>
        <name>sn-glycerol 3-phosphate</name>
        <dbReference type="ChEBI" id="CHEBI:57597"/>
    </ligand>
</feature>
<comment type="function">
    <text evidence="13">Catalyzes the reduction of the glycolytic intermediate dihydroxyacetone phosphate (DHAP) to sn-glycerol 3-phosphate (G3P), the key precursor for phospholipid synthesis.</text>
</comment>
<dbReference type="PANTHER" id="PTHR11728">
    <property type="entry name" value="GLYCEROL-3-PHOSPHATE DEHYDROGENASE"/>
    <property type="match status" value="1"/>
</dbReference>
<dbReference type="InterPro" id="IPR006109">
    <property type="entry name" value="G3P_DH_NAD-dep_C"/>
</dbReference>
<dbReference type="Pfam" id="PF07479">
    <property type="entry name" value="NAD_Gly3P_dh_C"/>
    <property type="match status" value="1"/>
</dbReference>
<dbReference type="GO" id="GO:0005829">
    <property type="term" value="C:cytosol"/>
    <property type="evidence" value="ECO:0007669"/>
    <property type="project" value="TreeGrafter"/>
</dbReference>
<dbReference type="PROSITE" id="PS00957">
    <property type="entry name" value="NAD_G3PDH"/>
    <property type="match status" value="1"/>
</dbReference>
<dbReference type="InterPro" id="IPR013328">
    <property type="entry name" value="6PGD_dom2"/>
</dbReference>
<evidence type="ECO:0000256" key="13">
    <source>
        <dbReference type="HAMAP-Rule" id="MF_00394"/>
    </source>
</evidence>
<comment type="caution">
    <text evidence="20">The sequence shown here is derived from an EMBL/GenBank/DDBJ whole genome shotgun (WGS) entry which is preliminary data.</text>
</comment>
<feature type="binding site" evidence="13">
    <location>
        <position position="12"/>
    </location>
    <ligand>
        <name>NADPH</name>
        <dbReference type="ChEBI" id="CHEBI:57783"/>
    </ligand>
</feature>
<dbReference type="NCBIfam" id="NF000942">
    <property type="entry name" value="PRK00094.1-4"/>
    <property type="match status" value="1"/>
</dbReference>
<organism evidence="20 21">
    <name type="scientific">Silvibacterium dinghuense</name>
    <dbReference type="NCBI Taxonomy" id="1560006"/>
    <lineage>
        <taxon>Bacteria</taxon>
        <taxon>Pseudomonadati</taxon>
        <taxon>Acidobacteriota</taxon>
        <taxon>Terriglobia</taxon>
        <taxon>Terriglobales</taxon>
        <taxon>Acidobacteriaceae</taxon>
        <taxon>Silvibacterium</taxon>
    </lineage>
</organism>
<feature type="binding site" evidence="13">
    <location>
        <position position="194"/>
    </location>
    <ligand>
        <name>sn-glycerol 3-phosphate</name>
        <dbReference type="ChEBI" id="CHEBI:57597"/>
    </ligand>
</feature>
<dbReference type="InterPro" id="IPR006168">
    <property type="entry name" value="G3P_DH_NAD-dep"/>
</dbReference>
<dbReference type="SUPFAM" id="SSF51735">
    <property type="entry name" value="NAD(P)-binding Rossmann-fold domains"/>
    <property type="match status" value="1"/>
</dbReference>
<comment type="catalytic activity">
    <reaction evidence="13">
        <text>sn-glycerol 3-phosphate + NAD(+) = dihydroxyacetone phosphate + NADH + H(+)</text>
        <dbReference type="Rhea" id="RHEA:11092"/>
        <dbReference type="ChEBI" id="CHEBI:15378"/>
        <dbReference type="ChEBI" id="CHEBI:57540"/>
        <dbReference type="ChEBI" id="CHEBI:57597"/>
        <dbReference type="ChEBI" id="CHEBI:57642"/>
        <dbReference type="ChEBI" id="CHEBI:57945"/>
        <dbReference type="EC" id="1.1.1.94"/>
    </reaction>
</comment>
<dbReference type="Pfam" id="PF01210">
    <property type="entry name" value="NAD_Gly3P_dh_N"/>
    <property type="match status" value="1"/>
</dbReference>
<proteinExistence type="inferred from homology"/>
<dbReference type="Proteomes" id="UP000290253">
    <property type="component" value="Unassembled WGS sequence"/>
</dbReference>
<evidence type="ECO:0000256" key="8">
    <source>
        <dbReference type="ARBA" id="ARBA00023264"/>
    </source>
</evidence>
<keyword evidence="4 13" id="KW-0560">Oxidoreductase</keyword>
<feature type="domain" description="Glycerol-3-phosphate dehydrogenase NAD-dependent N-terminal" evidence="18">
    <location>
        <begin position="4"/>
        <end position="163"/>
    </location>
</feature>
<feature type="binding site" evidence="13">
    <location>
        <position position="139"/>
    </location>
    <ligand>
        <name>sn-glycerol 3-phosphate</name>
        <dbReference type="ChEBI" id="CHEBI:57597"/>
    </ligand>
</feature>
<dbReference type="InterPro" id="IPR008927">
    <property type="entry name" value="6-PGluconate_DH-like_C_sf"/>
</dbReference>
<dbReference type="EC" id="1.1.1.94" evidence="10 13"/>
<feature type="binding site" evidence="16">
    <location>
        <position position="258"/>
    </location>
    <ligand>
        <name>NAD(+)</name>
        <dbReference type="ChEBI" id="CHEBI:57540"/>
    </ligand>
</feature>
<evidence type="ECO:0000259" key="19">
    <source>
        <dbReference type="Pfam" id="PF07479"/>
    </source>
</evidence>
<evidence type="ECO:0000256" key="14">
    <source>
        <dbReference type="PIRSR" id="PIRSR000114-1"/>
    </source>
</evidence>
<keyword evidence="3 13" id="KW-0521">NADP</keyword>
<feature type="binding site" evidence="13">
    <location>
        <position position="257"/>
    </location>
    <ligand>
        <name>sn-glycerol 3-phosphate</name>
        <dbReference type="ChEBI" id="CHEBI:57597"/>
    </ligand>
</feature>
<dbReference type="PIRSF" id="PIRSF000114">
    <property type="entry name" value="Glycerol-3-P_dh"/>
    <property type="match status" value="1"/>
</dbReference>
<dbReference type="EMBL" id="SDMK01000003">
    <property type="protein sequence ID" value="RXS94451.1"/>
    <property type="molecule type" value="Genomic_DNA"/>
</dbReference>
<feature type="binding site" evidence="13">
    <location>
        <position position="285"/>
    </location>
    <ligand>
        <name>NADPH</name>
        <dbReference type="ChEBI" id="CHEBI:57783"/>
    </ligand>
</feature>
<dbReference type="Gene3D" id="3.40.50.720">
    <property type="entry name" value="NAD(P)-binding Rossmann-like Domain"/>
    <property type="match status" value="1"/>
</dbReference>
<feature type="binding site" evidence="15">
    <location>
        <position position="107"/>
    </location>
    <ligand>
        <name>substrate</name>
    </ligand>
</feature>
<feature type="binding site" evidence="13">
    <location>
        <position position="107"/>
    </location>
    <ligand>
        <name>NADPH</name>
        <dbReference type="ChEBI" id="CHEBI:57783"/>
    </ligand>
</feature>
<name>A0A4Q1SBE5_9BACT</name>
<dbReference type="AlphaFoldDB" id="A0A4Q1SBE5"/>
<evidence type="ECO:0000256" key="2">
    <source>
        <dbReference type="ARBA" id="ARBA00022516"/>
    </source>
</evidence>
<dbReference type="GO" id="GO:0008654">
    <property type="term" value="P:phospholipid biosynthetic process"/>
    <property type="evidence" value="ECO:0007669"/>
    <property type="project" value="UniProtKB-KW"/>
</dbReference>
<feature type="binding site" evidence="13">
    <location>
        <position position="143"/>
    </location>
    <ligand>
        <name>NADPH</name>
        <dbReference type="ChEBI" id="CHEBI:57783"/>
    </ligand>
</feature>
<dbReference type="InterPro" id="IPR036291">
    <property type="entry name" value="NAD(P)-bd_dom_sf"/>
</dbReference>
<evidence type="ECO:0000256" key="4">
    <source>
        <dbReference type="ARBA" id="ARBA00023002"/>
    </source>
</evidence>
<dbReference type="NCBIfam" id="NF000940">
    <property type="entry name" value="PRK00094.1-2"/>
    <property type="match status" value="1"/>
</dbReference>
<feature type="active site" description="Proton acceptor" evidence="13 14">
    <location>
        <position position="194"/>
    </location>
</feature>
<feature type="binding site" evidence="13">
    <location>
        <position position="141"/>
    </location>
    <ligand>
        <name>sn-glycerol 3-phosphate</name>
        <dbReference type="ChEBI" id="CHEBI:57597"/>
    </ligand>
</feature>
<evidence type="ECO:0000256" key="3">
    <source>
        <dbReference type="ARBA" id="ARBA00022857"/>
    </source>
</evidence>
<keyword evidence="2 13" id="KW-0444">Lipid biosynthesis</keyword>
<dbReference type="GO" id="GO:0051287">
    <property type="term" value="F:NAD binding"/>
    <property type="evidence" value="ECO:0007669"/>
    <property type="project" value="InterPro"/>
</dbReference>
<comment type="subcellular location">
    <subcellularLocation>
        <location evidence="13">Cytoplasm</location>
    </subcellularLocation>
</comment>
<evidence type="ECO:0000256" key="16">
    <source>
        <dbReference type="PIRSR" id="PIRSR000114-3"/>
    </source>
</evidence>
<feature type="binding site" evidence="13">
    <location>
        <position position="259"/>
    </location>
    <ligand>
        <name>sn-glycerol 3-phosphate</name>
        <dbReference type="ChEBI" id="CHEBI:57597"/>
    </ligand>
</feature>
<feature type="binding site" evidence="13">
    <location>
        <position position="258"/>
    </location>
    <ligand>
        <name>NADPH</name>
        <dbReference type="ChEBI" id="CHEBI:57783"/>
    </ligand>
</feature>
<dbReference type="GO" id="GO:0005975">
    <property type="term" value="P:carbohydrate metabolic process"/>
    <property type="evidence" value="ECO:0007669"/>
    <property type="project" value="InterPro"/>
</dbReference>
<feature type="binding site" evidence="13">
    <location>
        <position position="247"/>
    </location>
    <ligand>
        <name>sn-glycerol 3-phosphate</name>
        <dbReference type="ChEBI" id="CHEBI:57597"/>
    </ligand>
</feature>
<dbReference type="GO" id="GO:0046168">
    <property type="term" value="P:glycerol-3-phosphate catabolic process"/>
    <property type="evidence" value="ECO:0007669"/>
    <property type="project" value="InterPro"/>
</dbReference>
<keyword evidence="6 13" id="KW-0443">Lipid metabolism</keyword>
<evidence type="ECO:0000256" key="6">
    <source>
        <dbReference type="ARBA" id="ARBA00023098"/>
    </source>
</evidence>
<keyword evidence="21" id="KW-1185">Reference proteome</keyword>
<comment type="caution">
    <text evidence="13">Lacks conserved residue(s) required for the propagation of feature annotation.</text>
</comment>
<keyword evidence="13" id="KW-0547">Nucleotide-binding</keyword>
<dbReference type="OrthoDB" id="9812273at2"/>
<dbReference type="Gene3D" id="1.10.1040.10">
    <property type="entry name" value="N-(1-d-carboxylethyl)-l-norvaline Dehydrogenase, domain 2"/>
    <property type="match status" value="1"/>
</dbReference>
<evidence type="ECO:0000256" key="5">
    <source>
        <dbReference type="ARBA" id="ARBA00023027"/>
    </source>
</evidence>
<dbReference type="GO" id="GO:0046167">
    <property type="term" value="P:glycerol-3-phosphate biosynthetic process"/>
    <property type="evidence" value="ECO:0007669"/>
    <property type="project" value="UniProtKB-UniRule"/>
</dbReference>
<feature type="binding site" evidence="16">
    <location>
        <begin position="8"/>
        <end position="13"/>
    </location>
    <ligand>
        <name>NAD(+)</name>
        <dbReference type="ChEBI" id="CHEBI:57540"/>
    </ligand>
</feature>
<dbReference type="PANTHER" id="PTHR11728:SF1">
    <property type="entry name" value="GLYCEROL-3-PHOSPHATE DEHYDROGENASE [NAD(+)] 2, CHLOROPLASTIC"/>
    <property type="match status" value="1"/>
</dbReference>
<evidence type="ECO:0000256" key="10">
    <source>
        <dbReference type="ARBA" id="ARBA00066687"/>
    </source>
</evidence>